<proteinExistence type="inferred from homology"/>
<dbReference type="InterPro" id="IPR001172">
    <property type="entry name" value="FliN_T3SS_HrcQb"/>
</dbReference>
<keyword evidence="4" id="KW-1185">Reference proteome</keyword>
<dbReference type="RefSeq" id="WP_408630804.1">
    <property type="nucleotide sequence ID" value="NZ_AQQR01000002.1"/>
</dbReference>
<reference evidence="3 4" key="1">
    <citation type="submission" date="2013-04" db="EMBL/GenBank/DDBJ databases">
        <title>Oceanicola sp. 22II1-22F33 Genome Sequencing.</title>
        <authorList>
            <person name="Lai Q."/>
            <person name="Li G."/>
            <person name="Shao Z."/>
        </authorList>
    </citation>
    <scope>NUCLEOTIDE SEQUENCE [LARGE SCALE GENOMIC DNA]</scope>
    <source>
        <strain evidence="3 4">22II1-22F33</strain>
    </source>
</reference>
<dbReference type="GO" id="GO:0071973">
    <property type="term" value="P:bacterial-type flagellum-dependent cell motility"/>
    <property type="evidence" value="ECO:0007669"/>
    <property type="project" value="InterPro"/>
</dbReference>
<dbReference type="Pfam" id="PF01052">
    <property type="entry name" value="FliMN_C"/>
    <property type="match status" value="1"/>
</dbReference>
<dbReference type="PRINTS" id="PR00956">
    <property type="entry name" value="FLGMOTORFLIN"/>
</dbReference>
<name>A0A225NN77_9RHOB</name>
<dbReference type="EMBL" id="AQQR01000002">
    <property type="protein sequence ID" value="OWU75843.1"/>
    <property type="molecule type" value="Genomic_DNA"/>
</dbReference>
<accession>A0A225NN77</accession>
<dbReference type="GO" id="GO:0009425">
    <property type="term" value="C:bacterial-type flagellum basal body"/>
    <property type="evidence" value="ECO:0007669"/>
    <property type="project" value="InterPro"/>
</dbReference>
<evidence type="ECO:0000259" key="2">
    <source>
        <dbReference type="Pfam" id="PF01052"/>
    </source>
</evidence>
<dbReference type="InterPro" id="IPR036429">
    <property type="entry name" value="SpoA-like_sf"/>
</dbReference>
<evidence type="ECO:0000256" key="1">
    <source>
        <dbReference type="ARBA" id="ARBA00009226"/>
    </source>
</evidence>
<dbReference type="GO" id="GO:0003774">
    <property type="term" value="F:cytoskeletal motor activity"/>
    <property type="evidence" value="ECO:0007669"/>
    <property type="project" value="InterPro"/>
</dbReference>
<feature type="domain" description="Flagellar motor switch protein FliN-like C-terminal" evidence="2">
    <location>
        <begin position="18"/>
        <end position="90"/>
    </location>
</feature>
<comment type="caution">
    <text evidence="3">The sequence shown here is derived from an EMBL/GenBank/DDBJ whole genome shotgun (WGS) entry which is preliminary data.</text>
</comment>
<dbReference type="Gene3D" id="2.30.330.10">
    <property type="entry name" value="SpoA-like"/>
    <property type="match status" value="1"/>
</dbReference>
<organism evidence="3 4">
    <name type="scientific">Marinibacterium profundimaris</name>
    <dbReference type="NCBI Taxonomy" id="1679460"/>
    <lineage>
        <taxon>Bacteria</taxon>
        <taxon>Pseudomonadati</taxon>
        <taxon>Pseudomonadota</taxon>
        <taxon>Alphaproteobacteria</taxon>
        <taxon>Rhodobacterales</taxon>
        <taxon>Paracoccaceae</taxon>
        <taxon>Marinibacterium</taxon>
    </lineage>
</organism>
<dbReference type="Proteomes" id="UP000215377">
    <property type="component" value="Unassembled WGS sequence"/>
</dbReference>
<dbReference type="SUPFAM" id="SSF101801">
    <property type="entry name" value="Surface presentation of antigens (SPOA)"/>
    <property type="match status" value="1"/>
</dbReference>
<protein>
    <recommendedName>
        <fullName evidence="2">Flagellar motor switch protein FliN-like C-terminal domain-containing protein</fullName>
    </recommendedName>
</protein>
<dbReference type="InterPro" id="IPR001543">
    <property type="entry name" value="FliN-like_C"/>
</dbReference>
<dbReference type="GO" id="GO:0006935">
    <property type="term" value="P:chemotaxis"/>
    <property type="evidence" value="ECO:0007669"/>
    <property type="project" value="InterPro"/>
</dbReference>
<sequence>MTELPDGDARPDSHNPFSAVPIEIVVSVGKARPLVRDLMRLGENAVLGLDRRVEDPVELYVGDKLVARGELEELEGDVPGQLAVRLTEIANLRDELG</sequence>
<evidence type="ECO:0000313" key="4">
    <source>
        <dbReference type="Proteomes" id="UP000215377"/>
    </source>
</evidence>
<gene>
    <name evidence="3" type="ORF">ATO3_06560</name>
</gene>
<evidence type="ECO:0000313" key="3">
    <source>
        <dbReference type="EMBL" id="OWU75843.1"/>
    </source>
</evidence>
<comment type="similarity">
    <text evidence="1">Belongs to the FliN/MopA/SpaO family.</text>
</comment>
<dbReference type="AlphaFoldDB" id="A0A225NN77"/>